<name>H1DH27_9BACT</name>
<dbReference type="Gene3D" id="2.170.130.10">
    <property type="entry name" value="TonB-dependent receptor, plug domain"/>
    <property type="match status" value="1"/>
</dbReference>
<protein>
    <recommendedName>
        <fullName evidence="3">TonB-dependent receptor plug domain-containing protein</fullName>
    </recommendedName>
</protein>
<sequence length="921" mass="105945">MYKLILLYQFLFLYSSLTAQKAEFTIYGKIRDEYTQQGLEFATVSFQSEQGKFYGVITNEEGVFIVRQMERGHYKISISFVGYPLFTQELQLDKNDSLYFYLRPQATELTEVVVTATESKGLNSSTQIDREAMNHRQPSSFSDLLSLLPGGMSSTPNLSSASLVRLRQAGNGGDEYDISSLGTAFLIDGHRLPTDANMQKVVQISSGTTDSHDNLEFANKGIDMRAISTDQIESVEIVRGLASVEYGDLTSGLIKINRKKGYTPWDARFKADQYAKLFALGKGTELKERKLTLNAGLDYTDARPDPRDDFSTYKRLTGSIRINKNGTFSRAQLYWGLTADYTGSFDNQKSDPEVTLQKEDRYKASYNALSLGNTLSIDFLGRQLLKRIEFNTFLSFQKDQIRQTKFVQLDRDRVIPNSIEEGEHDGEILPYKYTAHLLVDGQPFRASAKLKANLEISGENILHRILIGTEWSMDKNYGRGQVYDINRPLNPTTSLRPTTFRDIPAGHKYAVFAEDHIRVPIGYHQLEVIGGIRGSMLFNLSSRYRIQNKMYFDPRISAQWNFPSIGQSKTLYVSISGSIGWQTKMPTLQQLHPYYYYSDIMQLNYYNLNPDFKRINILTHITDPTNYHLKPASNRKGEIKMDLSYQKSQLTVTYFKEFLNSGFRNSTITQPYIYKKYDPSSIDDSQLQGPPDLADISWQPDTILGNHSRVTNGSFLGKEGIEFQFISPRLEGLKTKLTINGAWFRTTYKNSEPVFYAVNKIVNNTPINDKYLGYYDWIDGSEKQQFNTTFILDTYFKPLGLTLSLWIECMWFNSSRRFKQNGRPIAYMDVTGVMHPYTEEDQKDTYKQWLIKTFNDELFKKTTEPFYMYVNFKASKDFGKFLNLSLYVDRILDYSPDYDSNGYTIRRNVNPYFGMEITLKL</sequence>
<dbReference type="HOGENOM" id="CLU_013529_0_0_10"/>
<dbReference type="GeneID" id="98069132"/>
<dbReference type="PATRIC" id="fig|742817.3.peg.1665"/>
<dbReference type="PANTHER" id="PTHR30069">
    <property type="entry name" value="TONB-DEPENDENT OUTER MEMBRANE RECEPTOR"/>
    <property type="match status" value="1"/>
</dbReference>
<dbReference type="PANTHER" id="PTHR30069:SF29">
    <property type="entry name" value="HEMOGLOBIN AND HEMOGLOBIN-HAPTOGLOBIN-BINDING PROTEIN 1-RELATED"/>
    <property type="match status" value="1"/>
</dbReference>
<proteinExistence type="predicted"/>
<feature type="chain" id="PRO_5003548699" description="TonB-dependent receptor plug domain-containing protein" evidence="2">
    <location>
        <begin position="22"/>
        <end position="921"/>
    </location>
</feature>
<dbReference type="AlphaFoldDB" id="H1DH27"/>
<organism evidence="4 5">
    <name type="scientific">Odoribacter laneus YIT 12061</name>
    <dbReference type="NCBI Taxonomy" id="742817"/>
    <lineage>
        <taxon>Bacteria</taxon>
        <taxon>Pseudomonadati</taxon>
        <taxon>Bacteroidota</taxon>
        <taxon>Bacteroidia</taxon>
        <taxon>Bacteroidales</taxon>
        <taxon>Odoribacteraceae</taxon>
        <taxon>Odoribacter</taxon>
    </lineage>
</organism>
<evidence type="ECO:0000256" key="2">
    <source>
        <dbReference type="SAM" id="SignalP"/>
    </source>
</evidence>
<feature type="signal peptide" evidence="2">
    <location>
        <begin position="1"/>
        <end position="21"/>
    </location>
</feature>
<dbReference type="InterPro" id="IPR012910">
    <property type="entry name" value="Plug_dom"/>
</dbReference>
<dbReference type="STRING" id="742817.HMPREF9449_01563"/>
<dbReference type="EMBL" id="ADMC01000022">
    <property type="protein sequence ID" value="EHP47710.1"/>
    <property type="molecule type" value="Genomic_DNA"/>
</dbReference>
<dbReference type="GO" id="GO:0009279">
    <property type="term" value="C:cell outer membrane"/>
    <property type="evidence" value="ECO:0007669"/>
    <property type="project" value="TreeGrafter"/>
</dbReference>
<evidence type="ECO:0000256" key="1">
    <source>
        <dbReference type="ARBA" id="ARBA00022729"/>
    </source>
</evidence>
<dbReference type="InterPro" id="IPR008969">
    <property type="entry name" value="CarboxyPept-like_regulatory"/>
</dbReference>
<keyword evidence="5" id="KW-1185">Reference proteome</keyword>
<dbReference type="RefSeq" id="WP_009136711.1">
    <property type="nucleotide sequence ID" value="NZ_JH594596.1"/>
</dbReference>
<dbReference type="GO" id="GO:0044718">
    <property type="term" value="P:siderophore transmembrane transport"/>
    <property type="evidence" value="ECO:0007669"/>
    <property type="project" value="TreeGrafter"/>
</dbReference>
<dbReference type="eggNOG" id="COG1629">
    <property type="taxonomic scope" value="Bacteria"/>
</dbReference>
<reference evidence="4 5" key="1">
    <citation type="submission" date="2012-01" db="EMBL/GenBank/DDBJ databases">
        <title>The Genome Sequence of Odoribacter laneus YIT 12061.</title>
        <authorList>
            <consortium name="The Broad Institute Genome Sequencing Platform"/>
            <person name="Earl A."/>
            <person name="Ward D."/>
            <person name="Feldgarden M."/>
            <person name="Gevers D."/>
            <person name="Morotomi M."/>
            <person name="Young S.K."/>
            <person name="Zeng Q."/>
            <person name="Gargeya S."/>
            <person name="Fitzgerald M."/>
            <person name="Haas B."/>
            <person name="Abouelleil A."/>
            <person name="Alvarado L."/>
            <person name="Arachchi H.M."/>
            <person name="Berlin A."/>
            <person name="Chapman S.B."/>
            <person name="Gearin G."/>
            <person name="Goldberg J."/>
            <person name="Griggs A."/>
            <person name="Gujja S."/>
            <person name="Hansen M."/>
            <person name="Heiman D."/>
            <person name="Howarth C."/>
            <person name="Larimer J."/>
            <person name="Lui A."/>
            <person name="MacDonald P.J.P."/>
            <person name="McCowen C."/>
            <person name="Montmayeur A."/>
            <person name="Murphy C."/>
            <person name="Neiman D."/>
            <person name="Pearson M."/>
            <person name="Priest M."/>
            <person name="Roberts A."/>
            <person name="Saif S."/>
            <person name="Shea T."/>
            <person name="Sisk P."/>
            <person name="Stolte C."/>
            <person name="Sykes S."/>
            <person name="Wortman J."/>
            <person name="Nusbaum C."/>
            <person name="Birren B."/>
        </authorList>
    </citation>
    <scope>NUCLEOTIDE SEQUENCE [LARGE SCALE GENOMIC DNA]</scope>
    <source>
        <strain evidence="4 5">YIT 12061</strain>
    </source>
</reference>
<dbReference type="Pfam" id="PF13715">
    <property type="entry name" value="CarbopepD_reg_2"/>
    <property type="match status" value="1"/>
</dbReference>
<evidence type="ECO:0000259" key="3">
    <source>
        <dbReference type="Pfam" id="PF07715"/>
    </source>
</evidence>
<dbReference type="SUPFAM" id="SSF56935">
    <property type="entry name" value="Porins"/>
    <property type="match status" value="1"/>
</dbReference>
<dbReference type="Gene3D" id="2.60.40.1120">
    <property type="entry name" value="Carboxypeptidase-like, regulatory domain"/>
    <property type="match status" value="1"/>
</dbReference>
<accession>H1DH27</accession>
<dbReference type="Pfam" id="PF07715">
    <property type="entry name" value="Plug"/>
    <property type="match status" value="1"/>
</dbReference>
<comment type="caution">
    <text evidence="4">The sequence shown here is derived from an EMBL/GenBank/DDBJ whole genome shotgun (WGS) entry which is preliminary data.</text>
</comment>
<feature type="domain" description="TonB-dependent receptor plug" evidence="3">
    <location>
        <begin position="123"/>
        <end position="249"/>
    </location>
</feature>
<evidence type="ECO:0000313" key="5">
    <source>
        <dbReference type="Proteomes" id="UP000004892"/>
    </source>
</evidence>
<evidence type="ECO:0000313" key="4">
    <source>
        <dbReference type="EMBL" id="EHP47710.1"/>
    </source>
</evidence>
<dbReference type="Proteomes" id="UP000004892">
    <property type="component" value="Unassembled WGS sequence"/>
</dbReference>
<dbReference type="InterPro" id="IPR037066">
    <property type="entry name" value="Plug_dom_sf"/>
</dbReference>
<dbReference type="SUPFAM" id="SSF49464">
    <property type="entry name" value="Carboxypeptidase regulatory domain-like"/>
    <property type="match status" value="1"/>
</dbReference>
<keyword evidence="1 2" id="KW-0732">Signal</keyword>
<dbReference type="GO" id="GO:0015344">
    <property type="term" value="F:siderophore uptake transmembrane transporter activity"/>
    <property type="evidence" value="ECO:0007669"/>
    <property type="project" value="TreeGrafter"/>
</dbReference>
<dbReference type="InterPro" id="IPR039426">
    <property type="entry name" value="TonB-dep_rcpt-like"/>
</dbReference>
<gene>
    <name evidence="4" type="ORF">HMPREF9449_01563</name>
</gene>